<reference evidence="2 3" key="1">
    <citation type="submission" date="2017-11" db="EMBL/GenBank/DDBJ databases">
        <title>Genome-resolved metagenomics identifies genetic mobility, metabolic interactions, and unexpected diversity in perchlorate-reducing communities.</title>
        <authorList>
            <person name="Barnum T.P."/>
            <person name="Figueroa I.A."/>
            <person name="Carlstrom C.I."/>
            <person name="Lucas L.N."/>
            <person name="Engelbrektson A.L."/>
            <person name="Coates J.D."/>
        </authorList>
    </citation>
    <scope>NUCLEOTIDE SEQUENCE [LARGE SCALE GENOMIC DNA]</scope>
    <source>
        <strain evidence="2">BM301</strain>
    </source>
</reference>
<dbReference type="EMBL" id="PKUN01000023">
    <property type="protein sequence ID" value="PLX60498.1"/>
    <property type="molecule type" value="Genomic_DNA"/>
</dbReference>
<proteinExistence type="predicted"/>
<sequence>MSKTNYWHGYLEAGTKSSPVLRDPSMETGNTNTVYLYSLNRNKILEFQAGIVEQKLRELGKDESELISSLNAGYKKAKKEFTPRASMRLKQVELTPQSTAPAKPDLDEIDDSDLDDDLDIDMDMDDD</sequence>
<evidence type="ECO:0000256" key="1">
    <source>
        <dbReference type="SAM" id="MobiDB-lite"/>
    </source>
</evidence>
<dbReference type="Proteomes" id="UP000235015">
    <property type="component" value="Unassembled WGS sequence"/>
</dbReference>
<gene>
    <name evidence="2" type="ORF">C0630_13610</name>
</gene>
<protein>
    <submittedName>
        <fullName evidence="2">Uncharacterized protein</fullName>
    </submittedName>
</protein>
<feature type="region of interest" description="Disordered" evidence="1">
    <location>
        <begin position="87"/>
        <end position="127"/>
    </location>
</feature>
<accession>A0A2N6CTN5</accession>
<name>A0A2N6CTN5_9GAMM</name>
<evidence type="ECO:0000313" key="2">
    <source>
        <dbReference type="EMBL" id="PLX60498.1"/>
    </source>
</evidence>
<dbReference type="AlphaFoldDB" id="A0A2N6CTN5"/>
<dbReference type="RefSeq" id="WP_029134740.1">
    <property type="nucleotide sequence ID" value="NZ_CAXXYC010000004.1"/>
</dbReference>
<feature type="compositionally biased region" description="Acidic residues" evidence="1">
    <location>
        <begin position="107"/>
        <end position="127"/>
    </location>
</feature>
<comment type="caution">
    <text evidence="2">The sequence shown here is derived from an EMBL/GenBank/DDBJ whole genome shotgun (WGS) entry which is preliminary data.</text>
</comment>
<organism evidence="2 3">
    <name type="scientific">Sedimenticola selenatireducens</name>
    <dbReference type="NCBI Taxonomy" id="191960"/>
    <lineage>
        <taxon>Bacteria</taxon>
        <taxon>Pseudomonadati</taxon>
        <taxon>Pseudomonadota</taxon>
        <taxon>Gammaproteobacteria</taxon>
        <taxon>Chromatiales</taxon>
        <taxon>Sedimenticolaceae</taxon>
        <taxon>Sedimenticola</taxon>
    </lineage>
</organism>
<evidence type="ECO:0000313" key="3">
    <source>
        <dbReference type="Proteomes" id="UP000235015"/>
    </source>
</evidence>